<comment type="function">
    <text evidence="2">Pyridoxal 5'-phosphate (PLP)-binding protein, which is involved in PLP homeostasis.</text>
</comment>
<feature type="modified residue" description="N6-(pyridoxal phosphate)lysine" evidence="2">
    <location>
        <position position="43"/>
    </location>
</feature>
<dbReference type="Gene3D" id="3.20.20.10">
    <property type="entry name" value="Alanine racemase"/>
    <property type="match status" value="1"/>
</dbReference>
<organism evidence="5 6">
    <name type="scientific">Microbacterium insulae</name>
    <dbReference type="NCBI Taxonomy" id="483014"/>
    <lineage>
        <taxon>Bacteria</taxon>
        <taxon>Bacillati</taxon>
        <taxon>Actinomycetota</taxon>
        <taxon>Actinomycetes</taxon>
        <taxon>Micrococcales</taxon>
        <taxon>Microbacteriaceae</taxon>
        <taxon>Microbacterium</taxon>
    </lineage>
</organism>
<comment type="caution">
    <text evidence="5">The sequence shown here is derived from an EMBL/GenBank/DDBJ whole genome shotgun (WGS) entry which is preliminary data.</text>
</comment>
<evidence type="ECO:0000313" key="5">
    <source>
        <dbReference type="EMBL" id="MFD0791305.1"/>
    </source>
</evidence>
<evidence type="ECO:0000256" key="2">
    <source>
        <dbReference type="HAMAP-Rule" id="MF_02087"/>
    </source>
</evidence>
<reference evidence="6" key="1">
    <citation type="journal article" date="2019" name="Int. J. Syst. Evol. Microbiol.">
        <title>The Global Catalogue of Microorganisms (GCM) 10K type strain sequencing project: providing services to taxonomists for standard genome sequencing and annotation.</title>
        <authorList>
            <consortium name="The Broad Institute Genomics Platform"/>
            <consortium name="The Broad Institute Genome Sequencing Center for Infectious Disease"/>
            <person name="Wu L."/>
            <person name="Ma J."/>
        </authorList>
    </citation>
    <scope>NUCLEOTIDE SEQUENCE [LARGE SCALE GENOMIC DNA]</scope>
    <source>
        <strain evidence="6">CCUG 54523</strain>
    </source>
</reference>
<feature type="domain" description="Alanine racemase N-terminal" evidence="4">
    <location>
        <begin position="52"/>
        <end position="232"/>
    </location>
</feature>
<proteinExistence type="inferred from homology"/>
<dbReference type="PANTHER" id="PTHR10146:SF14">
    <property type="entry name" value="PYRIDOXAL PHOSPHATE HOMEOSTASIS PROTEIN"/>
    <property type="match status" value="1"/>
</dbReference>
<keyword evidence="1 2" id="KW-0663">Pyridoxal phosphate</keyword>
<dbReference type="EMBL" id="JBHTII010000002">
    <property type="protein sequence ID" value="MFD0791305.1"/>
    <property type="molecule type" value="Genomic_DNA"/>
</dbReference>
<comment type="similarity">
    <text evidence="2 3">Belongs to the pyridoxal phosphate-binding protein YggS/PROSC family.</text>
</comment>
<dbReference type="HAMAP" id="MF_02087">
    <property type="entry name" value="PLP_homeostasis"/>
    <property type="match status" value="1"/>
</dbReference>
<name>A0ABW3AK19_9MICO</name>
<dbReference type="Pfam" id="PF01168">
    <property type="entry name" value="Ala_racemase_N"/>
    <property type="match status" value="1"/>
</dbReference>
<evidence type="ECO:0000313" key="6">
    <source>
        <dbReference type="Proteomes" id="UP001597055"/>
    </source>
</evidence>
<dbReference type="PIRSF" id="PIRSF004848">
    <property type="entry name" value="YBL036c_PLPDEIII"/>
    <property type="match status" value="1"/>
</dbReference>
<dbReference type="InterPro" id="IPR011078">
    <property type="entry name" value="PyrdxlP_homeostasis"/>
</dbReference>
<dbReference type="PANTHER" id="PTHR10146">
    <property type="entry name" value="PROLINE SYNTHETASE CO-TRANSCRIBED BACTERIAL HOMOLOG PROTEIN"/>
    <property type="match status" value="1"/>
</dbReference>
<evidence type="ECO:0000256" key="1">
    <source>
        <dbReference type="ARBA" id="ARBA00022898"/>
    </source>
</evidence>
<protein>
    <recommendedName>
        <fullName evidence="2">Pyridoxal phosphate homeostasis protein</fullName>
        <shortName evidence="2">PLP homeostasis protein</shortName>
    </recommendedName>
</protein>
<dbReference type="InterPro" id="IPR001608">
    <property type="entry name" value="Ala_racemase_N"/>
</dbReference>
<dbReference type="NCBIfam" id="TIGR00044">
    <property type="entry name" value="YggS family pyridoxal phosphate-dependent enzyme"/>
    <property type="match status" value="1"/>
</dbReference>
<accession>A0ABW3AK19</accession>
<keyword evidence="6" id="KW-1185">Reference proteome</keyword>
<dbReference type="CDD" id="cd00635">
    <property type="entry name" value="PLPDE_III_YBL036c_like"/>
    <property type="match status" value="1"/>
</dbReference>
<dbReference type="RefSeq" id="WP_204979076.1">
    <property type="nucleotide sequence ID" value="NZ_JBHTII010000002.1"/>
</dbReference>
<dbReference type="Proteomes" id="UP001597055">
    <property type="component" value="Unassembled WGS sequence"/>
</dbReference>
<evidence type="ECO:0000259" key="4">
    <source>
        <dbReference type="Pfam" id="PF01168"/>
    </source>
</evidence>
<evidence type="ECO:0000256" key="3">
    <source>
        <dbReference type="RuleBase" id="RU004514"/>
    </source>
</evidence>
<dbReference type="InterPro" id="IPR029066">
    <property type="entry name" value="PLP-binding_barrel"/>
</dbReference>
<sequence>MPPSPEPASNLAARLADVDARIAAAAAAAGREPSEITRIVVTKFHPASVVRELYGLGVRDVGENRQQEFSVKAAELEALRDVRWHFIGQAQTNKARAIRAAASMVHSVDRSRLADALDAAAPADAQQLDVLLQVNLTDDPGRGGVHAADLERLATHVAGLPTLRVRGIMAVAPLDVPPAQAFARLPGLSDTVRGVVPDATWISAGMTADFAEAIAVGATHLRIGSAITGPRPERG</sequence>
<dbReference type="SUPFAM" id="SSF51419">
    <property type="entry name" value="PLP-binding barrel"/>
    <property type="match status" value="1"/>
</dbReference>
<gene>
    <name evidence="5" type="ORF">ACFQ0P_12925</name>
</gene>